<evidence type="ECO:0000313" key="2">
    <source>
        <dbReference type="Proteomes" id="UP001333102"/>
    </source>
</evidence>
<organism evidence="1 2">
    <name type="scientific">Geochorda subterranea</name>
    <dbReference type="NCBI Taxonomy" id="3109564"/>
    <lineage>
        <taxon>Bacteria</taxon>
        <taxon>Bacillati</taxon>
        <taxon>Bacillota</taxon>
        <taxon>Limnochordia</taxon>
        <taxon>Limnochordales</taxon>
        <taxon>Geochordaceae</taxon>
        <taxon>Geochorda</taxon>
    </lineage>
</organism>
<name>A0ABZ1BSG1_9FIRM</name>
<protein>
    <submittedName>
        <fullName evidence="1">Uncharacterized protein</fullName>
    </submittedName>
</protein>
<dbReference type="Proteomes" id="UP001333102">
    <property type="component" value="Chromosome"/>
</dbReference>
<keyword evidence="2" id="KW-1185">Reference proteome</keyword>
<reference evidence="2" key="1">
    <citation type="submission" date="2023-12" db="EMBL/GenBank/DDBJ databases">
        <title>Novel isolates from deep terrestrial aquifers shed light on the physiology and ecology of the class Limnochordia.</title>
        <authorList>
            <person name="Karnachuk O.V."/>
            <person name="Lukina A.P."/>
            <person name="Avakyan M.R."/>
            <person name="Kadnikov V."/>
            <person name="Begmatov S."/>
            <person name="Beletsky A.V."/>
            <person name="Mardanov A.V."/>
            <person name="Ravin N.V."/>
        </authorList>
    </citation>
    <scope>NUCLEOTIDE SEQUENCE [LARGE SCALE GENOMIC DNA]</scope>
    <source>
        <strain evidence="2">LN</strain>
    </source>
</reference>
<sequence length="146" mass="17134">MGIHRWDRYVDHEPDALRVLFTLSDLCNKCHGPLTEDECPCPIMAARVQALAYLKEAASLPPRARSMPQDELRRVIELFEAYDRRWFVPTEEHERHGTLGLPLFKVNPAWHEAKALADRLMEAWEAERRRLWEKFGVPEEEAEREA</sequence>
<gene>
    <name evidence="1" type="ORF">VLY81_02970</name>
</gene>
<dbReference type="EMBL" id="CP141614">
    <property type="protein sequence ID" value="WRP15148.1"/>
    <property type="molecule type" value="Genomic_DNA"/>
</dbReference>
<proteinExistence type="predicted"/>
<evidence type="ECO:0000313" key="1">
    <source>
        <dbReference type="EMBL" id="WRP15148.1"/>
    </source>
</evidence>
<dbReference type="RefSeq" id="WP_324669538.1">
    <property type="nucleotide sequence ID" value="NZ_CP141614.1"/>
</dbReference>
<accession>A0ABZ1BSG1</accession>